<dbReference type="Proteomes" id="UP000887580">
    <property type="component" value="Unplaced"/>
</dbReference>
<sequence length="506" mass="58280">MRIILWLFVIFVGFAESWIDQDRQIENAIFKKYNRKHRPVKSEATTMQIEVFLMINHIEKVDEKEQTLLLHGQISASWFDEYLVWDPFKYNNTNMIAIDSWKIWQPSFALYNSARSNGWYLHMQGVPATVISNGKVYSSGSFSFYVTCVFDFSDYPYDVQECPIVIADWVYDLSKVNLSDPVPTQLTKPIVRLSFDPDPLGSNEPKKHAAGWEVQDTWRKHCYWGSKGCVEEDIPTGPLDTYWSLLEFGIQLKRHAPYYGLTILLPALTTSIITLIVFWIDDYTMAISITMLNLLFQGFCSWSLMKQLPPANGKLPRIGQYFGYTLVLTAFSYGIHSIFHFLIVNVPGDIEFPFQLTNITEKLREIKFFKVEGLSFDPQSVLLGEDIGKKEITENHNSKSAQENQNSNHTTPNDGTTVTNEETLVDFNTTPTSSTIDLTEEDSFKPENVFKIEEENSKETEIEEVPKKAPTISNLSHLAEELYTIRRIIFAIYLVIFITLVFLLLY</sequence>
<reference evidence="2" key="1">
    <citation type="submission" date="2022-11" db="UniProtKB">
        <authorList>
            <consortium name="WormBaseParasite"/>
        </authorList>
    </citation>
    <scope>IDENTIFICATION</scope>
</reference>
<evidence type="ECO:0000313" key="2">
    <source>
        <dbReference type="WBParaSite" id="PS1159_v2.g20947.t1"/>
    </source>
</evidence>
<dbReference type="WBParaSite" id="PS1159_v2.g20947.t1">
    <property type="protein sequence ID" value="PS1159_v2.g20947.t1"/>
    <property type="gene ID" value="PS1159_v2.g20947"/>
</dbReference>
<name>A0AC35FU84_9BILA</name>
<proteinExistence type="predicted"/>
<evidence type="ECO:0000313" key="1">
    <source>
        <dbReference type="Proteomes" id="UP000887580"/>
    </source>
</evidence>
<protein>
    <submittedName>
        <fullName evidence="2">Neurotransmitter-gated ion-channel ligand-binding domain-containing protein</fullName>
    </submittedName>
</protein>
<accession>A0AC35FU84</accession>
<organism evidence="1 2">
    <name type="scientific">Panagrolaimus sp. PS1159</name>
    <dbReference type="NCBI Taxonomy" id="55785"/>
    <lineage>
        <taxon>Eukaryota</taxon>
        <taxon>Metazoa</taxon>
        <taxon>Ecdysozoa</taxon>
        <taxon>Nematoda</taxon>
        <taxon>Chromadorea</taxon>
        <taxon>Rhabditida</taxon>
        <taxon>Tylenchina</taxon>
        <taxon>Panagrolaimomorpha</taxon>
        <taxon>Panagrolaimoidea</taxon>
        <taxon>Panagrolaimidae</taxon>
        <taxon>Panagrolaimus</taxon>
    </lineage>
</organism>